<dbReference type="RefSeq" id="WP_184808371.1">
    <property type="nucleotide sequence ID" value="NZ_JACHJQ010000001.1"/>
</dbReference>
<protein>
    <submittedName>
        <fullName evidence="1">Uncharacterized protein</fullName>
    </submittedName>
</protein>
<evidence type="ECO:0000313" key="1">
    <source>
        <dbReference type="EMBL" id="MBB4904070.1"/>
    </source>
</evidence>
<dbReference type="Proteomes" id="UP000520767">
    <property type="component" value="Unassembled WGS sequence"/>
</dbReference>
<comment type="caution">
    <text evidence="1">The sequence shown here is derived from an EMBL/GenBank/DDBJ whole genome shotgun (WGS) entry which is preliminary data.</text>
</comment>
<dbReference type="AlphaFoldDB" id="A0A7W7PZ90"/>
<proteinExistence type="predicted"/>
<reference evidence="1 2" key="1">
    <citation type="submission" date="2020-08" db="EMBL/GenBank/DDBJ databases">
        <title>Genomic Encyclopedia of Type Strains, Phase III (KMG-III): the genomes of soil and plant-associated and newly described type strains.</title>
        <authorList>
            <person name="Whitman W."/>
        </authorList>
    </citation>
    <scope>NUCLEOTIDE SEQUENCE [LARGE SCALE GENOMIC DNA]</scope>
    <source>
        <strain evidence="1 2">CECT 8960</strain>
    </source>
</reference>
<sequence>MLTIPGYEGGSLVDGSSFLGEPLFWPNHLGSSLRGAESQAIAFGPDWDAAKEVYRRVSDGECWPVFSVRLLSGHVVHVVYRNLADDIGVDYLVHHPEWGDAVSLAVDDGHFMGPGLSWRELVAVAGQPVSDGVVNPDARLLLLFPMLGDTDVPEDAAARLASALSTLTVVEEPAELAVLLLRHQGQWEPANWSQDDGVWVCDSSHSYRNPLNGFALPAPRMAEISDALNSR</sequence>
<gene>
    <name evidence="1" type="ORF">FHR82_000280</name>
</gene>
<dbReference type="EMBL" id="JACHJQ010000001">
    <property type="protein sequence ID" value="MBB4904070.1"/>
    <property type="molecule type" value="Genomic_DNA"/>
</dbReference>
<evidence type="ECO:0000313" key="2">
    <source>
        <dbReference type="Proteomes" id="UP000520767"/>
    </source>
</evidence>
<accession>A0A7W7PZ90</accession>
<organism evidence="1 2">
    <name type="scientific">Actinophytocola algeriensis</name>
    <dbReference type="NCBI Taxonomy" id="1768010"/>
    <lineage>
        <taxon>Bacteria</taxon>
        <taxon>Bacillati</taxon>
        <taxon>Actinomycetota</taxon>
        <taxon>Actinomycetes</taxon>
        <taxon>Pseudonocardiales</taxon>
        <taxon>Pseudonocardiaceae</taxon>
    </lineage>
</organism>
<name>A0A7W7PZ90_9PSEU</name>
<keyword evidence="2" id="KW-1185">Reference proteome</keyword>